<keyword evidence="2" id="KW-1185">Reference proteome</keyword>
<dbReference type="RefSeq" id="WP_139171472.1">
    <property type="nucleotide sequence ID" value="NZ_FNQS01000002.1"/>
</dbReference>
<gene>
    <name evidence="1" type="ORF">SAMN02982996_00761</name>
</gene>
<reference evidence="1 2" key="1">
    <citation type="submission" date="2016-10" db="EMBL/GenBank/DDBJ databases">
        <authorList>
            <person name="de Groot N.N."/>
        </authorList>
    </citation>
    <scope>NUCLEOTIDE SEQUENCE [LARGE SCALE GENOMIC DNA]</scope>
    <source>
        <strain evidence="1 2">ATCC 29281</strain>
    </source>
</reference>
<dbReference type="STRING" id="71657.SAMN02982996_00761"/>
<dbReference type="AlphaFoldDB" id="A0A1H3XSW4"/>
<protein>
    <submittedName>
        <fullName evidence="1">tRNA_anti-like</fullName>
    </submittedName>
</protein>
<proteinExistence type="predicted"/>
<sequence length="258" mass="28757">MKKTLVTILGLCIYSGLFYHPAFGQSSSIPGKDVQLRKEDIIGYIKWLIFSGCEQALSGYPAEDLIDNATEGMKRDVKNDAYAEVHDYITLGWRIGGWLNENNWETTSGVKVSNCEGLASNLINNKDKNDAANYESSIESFISFPSQTAIALKNVSVYQTTAKSLAEMYNKNEILLDDKIRKRKVEITGVIQNIRKNSKGNVVIELRSGNEFMPVRLSMDVGERRKSSKLNKGQKTIITCDKVMFFAGSPSGDKCTID</sequence>
<dbReference type="GeneID" id="97763682"/>
<dbReference type="EMBL" id="FNQS01000002">
    <property type="protein sequence ID" value="SEA02535.1"/>
    <property type="molecule type" value="Genomic_DNA"/>
</dbReference>
<evidence type="ECO:0000313" key="2">
    <source>
        <dbReference type="Proteomes" id="UP000187280"/>
    </source>
</evidence>
<dbReference type="InterPro" id="IPR024422">
    <property type="entry name" value="Protein_unknown_function_OB"/>
</dbReference>
<organism evidence="1 2">
    <name type="scientific">Lonsdalea quercina</name>
    <dbReference type="NCBI Taxonomy" id="71657"/>
    <lineage>
        <taxon>Bacteria</taxon>
        <taxon>Pseudomonadati</taxon>
        <taxon>Pseudomonadota</taxon>
        <taxon>Gammaproteobacteria</taxon>
        <taxon>Enterobacterales</taxon>
        <taxon>Pectobacteriaceae</taxon>
        <taxon>Lonsdalea</taxon>
    </lineage>
</organism>
<dbReference type="Pfam" id="PF12869">
    <property type="entry name" value="tRNA_anti-like"/>
    <property type="match status" value="1"/>
</dbReference>
<dbReference type="Proteomes" id="UP000187280">
    <property type="component" value="Unassembled WGS sequence"/>
</dbReference>
<evidence type="ECO:0000313" key="1">
    <source>
        <dbReference type="EMBL" id="SEA02535.1"/>
    </source>
</evidence>
<accession>A0A1H3XSW4</accession>
<name>A0A1H3XSW4_9GAMM</name>